<keyword evidence="2" id="KW-0812">Transmembrane</keyword>
<feature type="region of interest" description="Disordered" evidence="1">
    <location>
        <begin position="1"/>
        <end position="28"/>
    </location>
</feature>
<evidence type="ECO:0000256" key="2">
    <source>
        <dbReference type="SAM" id="Phobius"/>
    </source>
</evidence>
<feature type="transmembrane region" description="Helical" evidence="2">
    <location>
        <begin position="63"/>
        <end position="80"/>
    </location>
</feature>
<evidence type="ECO:0000313" key="4">
    <source>
        <dbReference type="Proteomes" id="UP000658127"/>
    </source>
</evidence>
<evidence type="ECO:0000313" key="3">
    <source>
        <dbReference type="EMBL" id="GGN76939.1"/>
    </source>
</evidence>
<feature type="transmembrane region" description="Helical" evidence="2">
    <location>
        <begin position="86"/>
        <end position="105"/>
    </location>
</feature>
<dbReference type="EMBL" id="BMNE01000002">
    <property type="protein sequence ID" value="GGN76939.1"/>
    <property type="molecule type" value="Genomic_DNA"/>
</dbReference>
<comment type="caution">
    <text evidence="3">The sequence shown here is derived from an EMBL/GenBank/DDBJ whole genome shotgun (WGS) entry which is preliminary data.</text>
</comment>
<gene>
    <name evidence="3" type="ORF">GCM10011610_22870</name>
</gene>
<accession>A0ABQ2KAC7</accession>
<organism evidence="3 4">
    <name type="scientific">Nocardia rhizosphaerihabitans</name>
    <dbReference type="NCBI Taxonomy" id="1691570"/>
    <lineage>
        <taxon>Bacteria</taxon>
        <taxon>Bacillati</taxon>
        <taxon>Actinomycetota</taxon>
        <taxon>Actinomycetes</taxon>
        <taxon>Mycobacteriales</taxon>
        <taxon>Nocardiaceae</taxon>
        <taxon>Nocardia</taxon>
    </lineage>
</organism>
<keyword evidence="4" id="KW-1185">Reference proteome</keyword>
<evidence type="ECO:0000256" key="1">
    <source>
        <dbReference type="SAM" id="MobiDB-lite"/>
    </source>
</evidence>
<keyword evidence="2" id="KW-0472">Membrane</keyword>
<sequence>MTTEGDSLDQRGVPADGSTTEPFTHPAPALPVITNPDSTYTTMPGTNDQLVHHGALRTAVQPALFWLAILLPVYVAPLVLLRLPAVVIVMVAVALTAWLYVSTYLKLRKVLRSAIDNAMPAPTQSLRLGSDALDLADRTSHSRIDHDRITSITVNREVVTLRFDGIGLAMPRELWPDSVVARLRDLIDPRRTPAPSDPPPQPPLPTPADPHTTVVAGPDTAVRLAVAQRREPWRSRNALIAVAAIAVLAVEFAVLGGLLYGPLGLTFPPAFGALALAWCRHLANRPPAKVVRNHERAASPGATLSAHFGTDTVLLATPAWVMRMPYTMIGKITIRGDIAALMYGLVPIALPSALFPPPITAGLRERGLTVVER</sequence>
<keyword evidence="2" id="KW-1133">Transmembrane helix</keyword>
<feature type="compositionally biased region" description="Pro residues" evidence="1">
    <location>
        <begin position="195"/>
        <end position="208"/>
    </location>
</feature>
<reference evidence="4" key="1">
    <citation type="journal article" date="2019" name="Int. J. Syst. Evol. Microbiol.">
        <title>The Global Catalogue of Microorganisms (GCM) 10K type strain sequencing project: providing services to taxonomists for standard genome sequencing and annotation.</title>
        <authorList>
            <consortium name="The Broad Institute Genomics Platform"/>
            <consortium name="The Broad Institute Genome Sequencing Center for Infectious Disease"/>
            <person name="Wu L."/>
            <person name="Ma J."/>
        </authorList>
    </citation>
    <scope>NUCLEOTIDE SEQUENCE [LARGE SCALE GENOMIC DNA]</scope>
    <source>
        <strain evidence="4">CGMCC 4.7329</strain>
    </source>
</reference>
<feature type="transmembrane region" description="Helical" evidence="2">
    <location>
        <begin position="238"/>
        <end position="260"/>
    </location>
</feature>
<dbReference type="Proteomes" id="UP000658127">
    <property type="component" value="Unassembled WGS sequence"/>
</dbReference>
<protein>
    <submittedName>
        <fullName evidence="3">Uncharacterized protein</fullName>
    </submittedName>
</protein>
<proteinExistence type="predicted"/>
<dbReference type="RefSeq" id="WP_189026805.1">
    <property type="nucleotide sequence ID" value="NZ_BMNE01000002.1"/>
</dbReference>
<feature type="region of interest" description="Disordered" evidence="1">
    <location>
        <begin position="189"/>
        <end position="211"/>
    </location>
</feature>
<name>A0ABQ2KAC7_9NOCA</name>